<dbReference type="EC" id="3.7.1.3" evidence="4 5"/>
<feature type="binding site" evidence="4">
    <location>
        <begin position="134"/>
        <end position="137"/>
    </location>
    <ligand>
        <name>pyridoxal 5'-phosphate</name>
        <dbReference type="ChEBI" id="CHEBI:597326"/>
    </ligand>
</feature>
<dbReference type="GO" id="GO:0019441">
    <property type="term" value="P:L-tryptophan catabolic process to kynurenine"/>
    <property type="evidence" value="ECO:0007669"/>
    <property type="project" value="TreeGrafter"/>
</dbReference>
<sequence length="425" mass="48189">MNEILKHYQKKAAQLDEQDSLKHLRARFALPKDPNAIYFCNNSLGLPAVGAFTKIEELLQRWSDVGVNGWFEGVGNWYRSFDNPLRQPLSKILGAEYEEVVVMNSLTMNLHLLLVSFYRPTDTRYKILIEGPTFPSDLYAIKSQLSFHGKNPDDALIILEPRAGEDLLRYEDFQQTLEEQGESIALVFMNCVNFLTGQVLEVEAITNLAKEKGCVVGCDLAHAAGNIPLKLHEWGVDFALGCSYKYLCGGPGGPGIAFVHKSHHNEQLPRFSGWWGNDPETRFQMQLQPEFIPYSGAYSWQVSTPSIVSLMPLLATLEVFEEAGMERVRHKSKQMTAFLLELLELAPPSCFEIITPRDPELRGSQLSIRIQQHSEEVLQKLEAQRITCDSRPPDIIRVTATPLYNTFSEIYKFTCKLFEVLEIKS</sequence>
<dbReference type="Proteomes" id="UP000002193">
    <property type="component" value="Chromosome"/>
</dbReference>
<gene>
    <name evidence="4 7" type="primary">kynU</name>
    <name evidence="7" type="ordered locus">CCA_00568</name>
</gene>
<comment type="caution">
    <text evidence="4">Lacks conserved residue(s) required for the propagation of feature annotation.</text>
</comment>
<keyword evidence="8" id="KW-1185">Reference proteome</keyword>
<feature type="binding site" evidence="4">
    <location>
        <position position="219"/>
    </location>
    <ligand>
        <name>pyridoxal 5'-phosphate</name>
        <dbReference type="ChEBI" id="CHEBI:597326"/>
    </ligand>
</feature>
<dbReference type="PANTHER" id="PTHR14084:SF0">
    <property type="entry name" value="KYNURENINASE"/>
    <property type="match status" value="1"/>
</dbReference>
<dbReference type="GO" id="GO:0005737">
    <property type="term" value="C:cytoplasm"/>
    <property type="evidence" value="ECO:0007669"/>
    <property type="project" value="UniProtKB-UniRule"/>
</dbReference>
<comment type="cofactor">
    <cofactor evidence="4 6">
        <name>pyridoxal 5'-phosphate</name>
        <dbReference type="ChEBI" id="CHEBI:597326"/>
    </cofactor>
</comment>
<dbReference type="OrthoDB" id="9812626at2"/>
<evidence type="ECO:0000256" key="3">
    <source>
        <dbReference type="ARBA" id="ARBA00022898"/>
    </source>
</evidence>
<dbReference type="SUPFAM" id="SSF53383">
    <property type="entry name" value="PLP-dependent transferases"/>
    <property type="match status" value="1"/>
</dbReference>
<dbReference type="HOGENOM" id="CLU_003433_4_0_0"/>
<evidence type="ECO:0000256" key="5">
    <source>
        <dbReference type="NCBIfam" id="TIGR01814"/>
    </source>
</evidence>
<comment type="similarity">
    <text evidence="4 6">Belongs to the kynureninase family.</text>
</comment>
<dbReference type="NCBIfam" id="TIGR01814">
    <property type="entry name" value="kynureninase"/>
    <property type="match status" value="1"/>
</dbReference>
<name>Q822W1_CHLCV</name>
<dbReference type="STRING" id="227941.CCA_00568"/>
<dbReference type="InterPro" id="IPR010111">
    <property type="entry name" value="Kynureninase"/>
</dbReference>
<organism evidence="7 8">
    <name type="scientific">Chlamydia caviae (strain ATCC VR-813 / DSM 19441 / 03DC25 / GPIC)</name>
    <name type="common">Chlamydophila caviae</name>
    <dbReference type="NCBI Taxonomy" id="227941"/>
    <lineage>
        <taxon>Bacteria</taxon>
        <taxon>Pseudomonadati</taxon>
        <taxon>Chlamydiota</taxon>
        <taxon>Chlamydiia</taxon>
        <taxon>Chlamydiales</taxon>
        <taxon>Chlamydiaceae</taxon>
        <taxon>Chlamydia/Chlamydophila group</taxon>
        <taxon>Chlamydia</taxon>
    </lineage>
</organism>
<feature type="binding site" evidence="4">
    <location>
        <position position="304"/>
    </location>
    <ligand>
        <name>pyridoxal 5'-phosphate</name>
        <dbReference type="ChEBI" id="CHEBI:597326"/>
    </ligand>
</feature>
<dbReference type="PIRSF" id="PIRSF038800">
    <property type="entry name" value="KYNU"/>
    <property type="match status" value="1"/>
</dbReference>
<dbReference type="KEGG" id="cca:CCA_00568"/>
<dbReference type="GO" id="GO:0043420">
    <property type="term" value="P:anthranilate metabolic process"/>
    <property type="evidence" value="ECO:0007669"/>
    <property type="project" value="TreeGrafter"/>
</dbReference>
<dbReference type="GO" id="GO:0009435">
    <property type="term" value="P:NAD+ biosynthetic process"/>
    <property type="evidence" value="ECO:0007669"/>
    <property type="project" value="UniProtKB-UniRule"/>
</dbReference>
<dbReference type="InterPro" id="IPR015422">
    <property type="entry name" value="PyrdxlP-dep_Trfase_small"/>
</dbReference>
<dbReference type="GO" id="GO:0030429">
    <property type="term" value="F:kynureninase activity"/>
    <property type="evidence" value="ECO:0007669"/>
    <property type="project" value="UniProtKB-UniRule"/>
</dbReference>
<feature type="binding site" evidence="4">
    <location>
        <position position="106"/>
    </location>
    <ligand>
        <name>pyridoxal 5'-phosphate</name>
        <dbReference type="ChEBI" id="CHEBI:597326"/>
    </ligand>
</feature>
<dbReference type="GO" id="GO:0030170">
    <property type="term" value="F:pyridoxal phosphate binding"/>
    <property type="evidence" value="ECO:0007669"/>
    <property type="project" value="UniProtKB-UniRule"/>
</dbReference>
<feature type="binding site" evidence="4">
    <location>
        <position position="107"/>
    </location>
    <ligand>
        <name>pyridoxal 5'-phosphate</name>
        <dbReference type="ChEBI" id="CHEBI:597326"/>
    </ligand>
</feature>
<dbReference type="HAMAP" id="MF_01970">
    <property type="entry name" value="Kynureninase"/>
    <property type="match status" value="1"/>
</dbReference>
<comment type="function">
    <text evidence="4 6">Catalyzes the cleavage of L-kynurenine (L-Kyn) and L-3-hydroxykynurenine (L-3OHKyn) into anthranilic acid (AA) and 3-hydroxyanthranilic acid (3-OHAA), respectively.</text>
</comment>
<dbReference type="Pfam" id="PF22580">
    <property type="entry name" value="KYNU_C"/>
    <property type="match status" value="1"/>
</dbReference>
<proteinExistence type="inferred from homology"/>
<dbReference type="UniPathway" id="UPA00334">
    <property type="reaction ID" value="UER00455"/>
</dbReference>
<comment type="pathway">
    <text evidence="4 6">Amino-acid degradation; L-kynurenine degradation; L-alanine and anthranilate from L-kynurenine: step 1/1.</text>
</comment>
<dbReference type="FunFam" id="3.40.640.10:FF:000031">
    <property type="entry name" value="Kynureninase"/>
    <property type="match status" value="1"/>
</dbReference>
<dbReference type="RefSeq" id="WP_011006525.1">
    <property type="nucleotide sequence ID" value="NC_003361.3"/>
</dbReference>
<comment type="catalytic activity">
    <reaction evidence="4 6">
        <text>L-kynurenine + H2O = anthranilate + L-alanine + H(+)</text>
        <dbReference type="Rhea" id="RHEA:16813"/>
        <dbReference type="ChEBI" id="CHEBI:15377"/>
        <dbReference type="ChEBI" id="CHEBI:15378"/>
        <dbReference type="ChEBI" id="CHEBI:16567"/>
        <dbReference type="ChEBI" id="CHEBI:57959"/>
        <dbReference type="ChEBI" id="CHEBI:57972"/>
        <dbReference type="EC" id="3.7.1.3"/>
    </reaction>
</comment>
<comment type="subunit">
    <text evidence="4 6">Homodimer.</text>
</comment>
<dbReference type="GO" id="GO:0019805">
    <property type="term" value="P:quinolinate biosynthetic process"/>
    <property type="evidence" value="ECO:0007669"/>
    <property type="project" value="UniProtKB-UniRule"/>
</dbReference>
<dbReference type="UniPathway" id="UPA00253">
    <property type="reaction ID" value="UER00329"/>
</dbReference>
<dbReference type="Gene3D" id="3.90.1150.10">
    <property type="entry name" value="Aspartate Aminotransferase, domain 1"/>
    <property type="match status" value="1"/>
</dbReference>
<comment type="pathway">
    <text evidence="4 6">Cofactor biosynthesis; NAD(+) biosynthesis; quinolinate from L-kynurenine: step 2/3.</text>
</comment>
<evidence type="ECO:0000313" key="8">
    <source>
        <dbReference type="Proteomes" id="UP000002193"/>
    </source>
</evidence>
<dbReference type="EMBL" id="AE015925">
    <property type="protein sequence ID" value="AAP05310.1"/>
    <property type="molecule type" value="Genomic_DNA"/>
</dbReference>
<protein>
    <recommendedName>
        <fullName evidence="4 5">Kynureninase</fullName>
        <ecNumber evidence="4 5">3.7.1.3</ecNumber>
    </recommendedName>
    <alternativeName>
        <fullName evidence="4">L-kynurenine hydrolase</fullName>
    </alternativeName>
</protein>
<keyword evidence="3 4" id="KW-0663">Pyridoxal phosphate</keyword>
<comment type="catalytic activity">
    <reaction evidence="6">
        <text>3-hydroxy-L-kynurenine + H2O = 3-hydroxyanthranilate + L-alanine + H(+)</text>
        <dbReference type="Rhea" id="RHEA:25143"/>
        <dbReference type="ChEBI" id="CHEBI:15377"/>
        <dbReference type="ChEBI" id="CHEBI:15378"/>
        <dbReference type="ChEBI" id="CHEBI:36559"/>
        <dbReference type="ChEBI" id="CHEBI:57972"/>
        <dbReference type="ChEBI" id="CHEBI:58125"/>
        <dbReference type="EC" id="3.7.1.3"/>
    </reaction>
</comment>
<dbReference type="AlphaFoldDB" id="Q822W1"/>
<evidence type="ECO:0000313" key="7">
    <source>
        <dbReference type="EMBL" id="AAP05310.1"/>
    </source>
</evidence>
<dbReference type="InterPro" id="IPR015421">
    <property type="entry name" value="PyrdxlP-dep_Trfase_major"/>
</dbReference>
<evidence type="ECO:0000256" key="1">
    <source>
        <dbReference type="ARBA" id="ARBA00022642"/>
    </source>
</evidence>
<keyword evidence="1 4" id="KW-0662">Pyridine nucleotide biosynthesis</keyword>
<dbReference type="Gene3D" id="3.40.640.10">
    <property type="entry name" value="Type I PLP-dependent aspartate aminotransferase-like (Major domain)"/>
    <property type="match status" value="1"/>
</dbReference>
<keyword evidence="2 4" id="KW-0378">Hydrolase</keyword>
<evidence type="ECO:0000256" key="4">
    <source>
        <dbReference type="HAMAP-Rule" id="MF_01970"/>
    </source>
</evidence>
<dbReference type="PANTHER" id="PTHR14084">
    <property type="entry name" value="KYNURENINASE"/>
    <property type="match status" value="1"/>
</dbReference>
<feature type="binding site" evidence="4">
    <location>
        <position position="244"/>
    </location>
    <ligand>
        <name>pyridoxal 5'-phosphate</name>
        <dbReference type="ChEBI" id="CHEBI:597326"/>
    </ligand>
</feature>
<dbReference type="eggNOG" id="COG3844">
    <property type="taxonomic scope" value="Bacteria"/>
</dbReference>
<feature type="binding site" evidence="4">
    <location>
        <position position="274"/>
    </location>
    <ligand>
        <name>pyridoxal 5'-phosphate</name>
        <dbReference type="ChEBI" id="CHEBI:597326"/>
    </ligand>
</feature>
<feature type="modified residue" description="N6-(pyridoxal phosphate)lysine" evidence="4">
    <location>
        <position position="245"/>
    </location>
</feature>
<feature type="binding site" evidence="4">
    <location>
        <position position="222"/>
    </location>
    <ligand>
        <name>pyridoxal 5'-phosphate</name>
        <dbReference type="ChEBI" id="CHEBI:597326"/>
    </ligand>
</feature>
<dbReference type="GO" id="GO:0097053">
    <property type="term" value="P:L-kynurenine catabolic process"/>
    <property type="evidence" value="ECO:0007669"/>
    <property type="project" value="UniProtKB-UniRule"/>
</dbReference>
<evidence type="ECO:0000256" key="2">
    <source>
        <dbReference type="ARBA" id="ARBA00022801"/>
    </source>
</evidence>
<reference evidence="7 8" key="1">
    <citation type="journal article" date="2003" name="Nucleic Acids Res.">
        <title>Genome sequence of Chlamydophila caviae (Chlamydia psittaci GPIC): examining the role of niche-specific genes in the evolution of the Chlamydiaceae.</title>
        <authorList>
            <person name="Read T.D."/>
            <person name="Myers G.S.A."/>
            <person name="Brunham R.C."/>
            <person name="Nelson W.C."/>
            <person name="Paulsen I.T."/>
            <person name="Heidelberg J.F."/>
            <person name="Holtzapple E.K."/>
            <person name="Khouri H.M."/>
            <person name="Federova N.B."/>
            <person name="Carty H.A."/>
            <person name="Umayam L.A."/>
            <person name="Haft D.H."/>
            <person name="Peterson J.D."/>
            <person name="Beanan M.J."/>
            <person name="White O."/>
            <person name="Salzberg S.L."/>
            <person name="Hsia R.-C."/>
            <person name="McClarty G."/>
            <person name="Rank R.G."/>
            <person name="Bavoil P.M."/>
            <person name="Fraser C.M."/>
        </authorList>
    </citation>
    <scope>NUCLEOTIDE SEQUENCE [LARGE SCALE GENOMIC DNA]</scope>
    <source>
        <strain evidence="8">ATCC VR-813 / DSM 19441 / 03DC25 / GPIC</strain>
    </source>
</reference>
<accession>Q822W1</accession>
<evidence type="ECO:0000256" key="6">
    <source>
        <dbReference type="PIRNR" id="PIRNR038800"/>
    </source>
</evidence>
<dbReference type="InterPro" id="IPR015424">
    <property type="entry name" value="PyrdxlP-dep_Trfase"/>
</dbReference>